<accession>A0ABQ6VS95</accession>
<evidence type="ECO:0000313" key="2">
    <source>
        <dbReference type="EMBL" id="KAB8123065.1"/>
    </source>
</evidence>
<dbReference type="Gene3D" id="1.10.10.10">
    <property type="entry name" value="Winged helix-like DNA-binding domain superfamily/Winged helix DNA-binding domain"/>
    <property type="match status" value="1"/>
</dbReference>
<dbReference type="InterPro" id="IPR036397">
    <property type="entry name" value="RNaseH_sf"/>
</dbReference>
<dbReference type="InterPro" id="IPR009004">
    <property type="entry name" value="Transposase_Mu_C"/>
</dbReference>
<protein>
    <submittedName>
        <fullName evidence="2">Transposase</fullName>
    </submittedName>
</protein>
<dbReference type="Pfam" id="PF09299">
    <property type="entry name" value="Mu-transpos_C"/>
    <property type="match status" value="1"/>
</dbReference>
<dbReference type="InterPro" id="IPR009061">
    <property type="entry name" value="DNA-bd_dom_put_sf"/>
</dbReference>
<dbReference type="PROSITE" id="PS51702">
    <property type="entry name" value="HTH_MU"/>
    <property type="match status" value="1"/>
</dbReference>
<sequence length="661" mass="74861">MAGIAQQHWFSPAELAAMALPALPATTQGILKFAKGNAWLSPDVEGVSWRNREGRGGGYEFTMYSLPLPAQAALVMRMQAADPVAQKPDEDRTRREREDLWWRFDAMPEKRKAEARRAYQILDAVEVLIQNGVRKNYAIIQIAALRGVGTTTIYNWYRDVRGLNRCDWLAALAPHYATAKPRTECPREAWDILKADYLRLSGPTFNDCYRRLQDKAKEKGWKLPSTKTLKRRMDALGPELLTLCRKGEEALRRMYPAQERDRSMFHALEAVNADGHRFDVFVQWPGYEKPVRPVLIGFQDLYSGMILSWRLDISENKEMVRLAFGDMVGCYGIPAHCWLDNGRNFASKWLTGGVENRYRFKLRDDEPQGIMPQLGVQVHWTNPYSGQSKPIERAWRDLAGGLSKHPLFEGAYTGNNPVNKPENYGSKAVPLDVFIKVVSEGIREHNERIGRASRVCGGKRSFQQAFAESYATAPITKATPEQRRLWLLAAEAIRADKTTGEFKLEGNRFWAEELTALRGQQLVVRFDPQALQGSVFVYRLDGTFVCEAPCLAAAGFADKSAAQSHNRARKAWIKAQKDMEKAQNRMSIAELQDIYAPDPDAAEEEPMEARVVRPFRPAAATSGNAAIAIQPDEEEDDYLVRAMEMERSERPGLRLVDPDEY</sequence>
<evidence type="ECO:0000313" key="3">
    <source>
        <dbReference type="Proteomes" id="UP000427842"/>
    </source>
</evidence>
<keyword evidence="3" id="KW-1185">Reference proteome</keyword>
<gene>
    <name evidence="2" type="ORF">D3W54_01205</name>
</gene>
<dbReference type="SUPFAM" id="SSF46689">
    <property type="entry name" value="Homeodomain-like"/>
    <property type="match status" value="2"/>
</dbReference>
<dbReference type="InterPro" id="IPR003314">
    <property type="entry name" value="Mu-type_HTH"/>
</dbReference>
<dbReference type="SUPFAM" id="SSF53098">
    <property type="entry name" value="Ribonuclease H-like"/>
    <property type="match status" value="1"/>
</dbReference>
<dbReference type="RefSeq" id="WP_153467607.1">
    <property type="nucleotide sequence ID" value="NZ_QYAZ01000001.1"/>
</dbReference>
<dbReference type="SUPFAM" id="SSF46955">
    <property type="entry name" value="Putative DNA-binding domain"/>
    <property type="match status" value="1"/>
</dbReference>
<dbReference type="Gene3D" id="1.10.10.60">
    <property type="entry name" value="Homeodomain-like"/>
    <property type="match status" value="2"/>
</dbReference>
<dbReference type="Pfam" id="PF02914">
    <property type="entry name" value="DDE_2"/>
    <property type="match status" value="1"/>
</dbReference>
<dbReference type="SUPFAM" id="SSF50610">
    <property type="entry name" value="mu transposase, C-terminal domain"/>
    <property type="match status" value="1"/>
</dbReference>
<dbReference type="Pfam" id="PF09039">
    <property type="entry name" value="HTH_Tnp_Mu_2"/>
    <property type="match status" value="1"/>
</dbReference>
<dbReference type="InterPro" id="IPR015378">
    <property type="entry name" value="Transposase-like_Mu_C"/>
</dbReference>
<reference evidence="2 3" key="1">
    <citation type="submission" date="2018-09" db="EMBL/GenBank/DDBJ databases">
        <title>Genome sequence and characterization of the bcs clusters for the production of nanocellulose from the low pH resistant strain Komagataeibacter medellinensis ID13488.</title>
        <authorList>
            <person name="Hernandez-Arriaga A.M."/>
            <person name="Del Cerro C."/>
            <person name="Urbina L."/>
            <person name="Eceiza A."/>
            <person name="Retegi A."/>
            <person name="Prieto M.A."/>
        </authorList>
    </citation>
    <scope>NUCLEOTIDE SEQUENCE [LARGE SCALE GENOMIC DNA]</scope>
    <source>
        <strain evidence="2 3">ID13488</strain>
    </source>
</reference>
<dbReference type="InterPro" id="IPR036388">
    <property type="entry name" value="WH-like_DNA-bd_sf"/>
</dbReference>
<dbReference type="InterPro" id="IPR009057">
    <property type="entry name" value="Homeodomain-like_sf"/>
</dbReference>
<evidence type="ECO:0000259" key="1">
    <source>
        <dbReference type="PROSITE" id="PS51702"/>
    </source>
</evidence>
<dbReference type="Pfam" id="PF02316">
    <property type="entry name" value="HTH_Tnp_Mu_1"/>
    <property type="match status" value="1"/>
</dbReference>
<dbReference type="InterPro" id="IPR015126">
    <property type="entry name" value="Mu_I-gamma"/>
</dbReference>
<dbReference type="InterPro" id="IPR004189">
    <property type="entry name" value="Phage_Mu_transposase"/>
</dbReference>
<dbReference type="Gene3D" id="6.10.250.2550">
    <property type="match status" value="1"/>
</dbReference>
<comment type="caution">
    <text evidence="2">The sequence shown here is derived from an EMBL/GenBank/DDBJ whole genome shotgun (WGS) entry which is preliminary data.</text>
</comment>
<dbReference type="Gene3D" id="2.30.30.130">
    <property type="entry name" value="Transposase, Mu, C-terminal"/>
    <property type="match status" value="1"/>
</dbReference>
<proteinExistence type="predicted"/>
<name>A0ABQ6VS95_9PROT</name>
<feature type="domain" description="HTH Mu-type" evidence="1">
    <location>
        <begin position="8"/>
        <end position="82"/>
    </location>
</feature>
<dbReference type="Gene3D" id="3.30.420.10">
    <property type="entry name" value="Ribonuclease H-like superfamily/Ribonuclease H"/>
    <property type="match status" value="1"/>
</dbReference>
<dbReference type="EMBL" id="QYAZ01000001">
    <property type="protein sequence ID" value="KAB8123065.1"/>
    <property type="molecule type" value="Genomic_DNA"/>
</dbReference>
<organism evidence="2 3">
    <name type="scientific">Komagataeibacter medellinensis</name>
    <dbReference type="NCBI Taxonomy" id="1177712"/>
    <lineage>
        <taxon>Bacteria</taxon>
        <taxon>Pseudomonadati</taxon>
        <taxon>Pseudomonadota</taxon>
        <taxon>Alphaproteobacteria</taxon>
        <taxon>Acetobacterales</taxon>
        <taxon>Acetobacteraceae</taxon>
        <taxon>Komagataeibacter</taxon>
    </lineage>
</organism>
<dbReference type="Proteomes" id="UP000427842">
    <property type="component" value="Unassembled WGS sequence"/>
</dbReference>
<dbReference type="InterPro" id="IPR012337">
    <property type="entry name" value="RNaseH-like_sf"/>
</dbReference>